<protein>
    <submittedName>
        <fullName evidence="2">Glyoxalase</fullName>
    </submittedName>
</protein>
<dbReference type="Pfam" id="PF00903">
    <property type="entry name" value="Glyoxalase"/>
    <property type="match status" value="1"/>
</dbReference>
<dbReference type="PANTHER" id="PTHR39434:SF1">
    <property type="entry name" value="VOC DOMAIN-CONTAINING PROTEIN"/>
    <property type="match status" value="1"/>
</dbReference>
<dbReference type="SUPFAM" id="SSF54593">
    <property type="entry name" value="Glyoxalase/Bleomycin resistance protein/Dihydroxybiphenyl dioxygenase"/>
    <property type="match status" value="1"/>
</dbReference>
<dbReference type="InterPro" id="IPR037523">
    <property type="entry name" value="VOC_core"/>
</dbReference>
<reference evidence="2 3" key="1">
    <citation type="submission" date="2019-02" db="EMBL/GenBank/DDBJ databases">
        <title>Prokaryotic population dynamics and viral predation in marine succession experiment using metagenomics: the confinement effect.</title>
        <authorList>
            <person name="Haro-Moreno J.M."/>
            <person name="Rodriguez-Valera F."/>
            <person name="Lopez-Perez M."/>
        </authorList>
    </citation>
    <scope>NUCLEOTIDE SEQUENCE [LARGE SCALE GENOMIC DNA]</scope>
    <source>
        <strain evidence="2">MED-G159</strain>
    </source>
</reference>
<organism evidence="2 3">
    <name type="scientific">SAR86 cluster bacterium</name>
    <dbReference type="NCBI Taxonomy" id="2030880"/>
    <lineage>
        <taxon>Bacteria</taxon>
        <taxon>Pseudomonadati</taxon>
        <taxon>Pseudomonadota</taxon>
        <taxon>Gammaproteobacteria</taxon>
        <taxon>SAR86 cluster</taxon>
    </lineage>
</organism>
<proteinExistence type="predicted"/>
<evidence type="ECO:0000259" key="1">
    <source>
        <dbReference type="PROSITE" id="PS51819"/>
    </source>
</evidence>
<dbReference type="CDD" id="cd08357">
    <property type="entry name" value="VOC_like"/>
    <property type="match status" value="1"/>
</dbReference>
<accession>A0A520MVW8</accession>
<dbReference type="AlphaFoldDB" id="A0A520MVW8"/>
<comment type="caution">
    <text evidence="2">The sequence shown here is derived from an EMBL/GenBank/DDBJ whole genome shotgun (WGS) entry which is preliminary data.</text>
</comment>
<dbReference type="PANTHER" id="PTHR39434">
    <property type="match status" value="1"/>
</dbReference>
<dbReference type="Proteomes" id="UP000315825">
    <property type="component" value="Unassembled WGS sequence"/>
</dbReference>
<gene>
    <name evidence="2" type="ORF">EVA92_05115</name>
</gene>
<dbReference type="InterPro" id="IPR004360">
    <property type="entry name" value="Glyas_Fos-R_dOase_dom"/>
</dbReference>
<dbReference type="PROSITE" id="PS51819">
    <property type="entry name" value="VOC"/>
    <property type="match status" value="1"/>
</dbReference>
<evidence type="ECO:0000313" key="2">
    <source>
        <dbReference type="EMBL" id="RZO25368.1"/>
    </source>
</evidence>
<sequence length="141" mass="16223">MSSFQLRPFHLAIPVNNLSLARNFYGDILGLSEGRSASEWIDYNFFGHQLVCHLSDKDPNAMKEVDGKKVPIPHFGIVLSYTQFQEFSKSLLGKKIEFIIEPCVRFRGKPGEQQTMFFKDPFGNAIEFKAFKHDEDLFKNT</sequence>
<feature type="domain" description="VOC" evidence="1">
    <location>
        <begin position="7"/>
        <end position="131"/>
    </location>
</feature>
<dbReference type="EMBL" id="SHBE01000019">
    <property type="protein sequence ID" value="RZO25368.1"/>
    <property type="molecule type" value="Genomic_DNA"/>
</dbReference>
<dbReference type="InterPro" id="IPR029068">
    <property type="entry name" value="Glyas_Bleomycin-R_OHBP_Dase"/>
</dbReference>
<name>A0A520MVW8_9GAMM</name>
<evidence type="ECO:0000313" key="3">
    <source>
        <dbReference type="Proteomes" id="UP000315825"/>
    </source>
</evidence>
<dbReference type="Gene3D" id="3.10.180.10">
    <property type="entry name" value="2,3-Dihydroxybiphenyl 1,2-Dioxygenase, domain 1"/>
    <property type="match status" value="1"/>
</dbReference>